<feature type="signal peptide" evidence="1">
    <location>
        <begin position="1"/>
        <end position="30"/>
    </location>
</feature>
<evidence type="ECO:0000256" key="1">
    <source>
        <dbReference type="SAM" id="SignalP"/>
    </source>
</evidence>
<dbReference type="PROSITE" id="PS51257">
    <property type="entry name" value="PROKAR_LIPOPROTEIN"/>
    <property type="match status" value="1"/>
</dbReference>
<dbReference type="AlphaFoldDB" id="A0A806KJV9"/>
<evidence type="ECO:0000313" key="2">
    <source>
        <dbReference type="EMBL" id="AGS51790.1"/>
    </source>
</evidence>
<feature type="chain" id="PRO_5032606574" description="Lipoprotein" evidence="1">
    <location>
        <begin position="31"/>
        <end position="355"/>
    </location>
</feature>
<sequence length="355" mass="39375">MKFLNSVWKAKHKKNTFFVYLPFIIVAVLAACSSTSNVPPPAWVTNVQSVYPWDAYITGRGDGSTRQDAEAKAMAEIALYFIRETTVERSRRASWIERDGVSSSESITEENILIESQTRLVAVRYAENPWYNRTAKSWETVAYIEREEGWSVYEPAARIQANAFLNLVKLADEETEPFNAVLRYGTAAAYARSADFNAVRDFAQVLHPAQAQILFANTDSTLMTLMQKQLLAQERAVVSIQCPIDLDRMIYQAMVKTLGASGFAAEGSGNADTVCVVQVEEGIQANDIGTFYYPSLTVTINGRSGAMMSFRVTADRVGAVTPDVAKRRAYTALASALEGAFPAELQRWQSALIRQ</sequence>
<keyword evidence="1" id="KW-0732">Signal</keyword>
<evidence type="ECO:0008006" key="3">
    <source>
        <dbReference type="Google" id="ProtNLM"/>
    </source>
</evidence>
<organism evidence="2">
    <name type="scientific">uncultured bacterium contig00053</name>
    <dbReference type="NCBI Taxonomy" id="1181537"/>
    <lineage>
        <taxon>Bacteria</taxon>
        <taxon>environmental samples</taxon>
    </lineage>
</organism>
<proteinExistence type="predicted"/>
<reference evidence="2" key="1">
    <citation type="submission" date="2012-03" db="EMBL/GenBank/DDBJ databases">
        <title>Functional metagenomics reveals considerable lignocellulase gene clusters in the gut microbiome of a wood-feeding higher termite.</title>
        <authorList>
            <person name="Liu N."/>
        </authorList>
    </citation>
    <scope>NUCLEOTIDE SEQUENCE</scope>
</reference>
<name>A0A806KJV9_9BACT</name>
<protein>
    <recommendedName>
        <fullName evidence="3">Lipoprotein</fullName>
    </recommendedName>
</protein>
<accession>A0A806KJV9</accession>
<dbReference type="EMBL" id="JQ844171">
    <property type="protein sequence ID" value="AGS51790.1"/>
    <property type="molecule type" value="Genomic_DNA"/>
</dbReference>